<name>Q9EZN1_PHOAN</name>
<feature type="transmembrane region" description="Helical" evidence="1">
    <location>
        <begin position="131"/>
        <end position="150"/>
    </location>
</feature>
<dbReference type="Pfam" id="PF20587">
    <property type="entry name" value="DUF6789"/>
    <property type="match status" value="1"/>
</dbReference>
<feature type="transmembrane region" description="Helical" evidence="1">
    <location>
        <begin position="73"/>
        <end position="95"/>
    </location>
</feature>
<organism evidence="2">
    <name type="scientific">Photobacterium angustum</name>
    <dbReference type="NCBI Taxonomy" id="661"/>
    <lineage>
        <taxon>Bacteria</taxon>
        <taxon>Pseudomonadati</taxon>
        <taxon>Pseudomonadota</taxon>
        <taxon>Gammaproteobacteria</taxon>
        <taxon>Vibrionales</taxon>
        <taxon>Vibrionaceae</taxon>
        <taxon>Photobacterium</taxon>
    </lineage>
</organism>
<protein>
    <submittedName>
        <fullName evidence="2">Putative inner membrane protein</fullName>
    </submittedName>
</protein>
<accession>Q9EZN1</accession>
<reference evidence="2" key="1">
    <citation type="journal article" date="2000" name="J. Bacteriol.">
        <title>Evidence for a role of rpoE in stressed and unstressed cells of marine Vibrio angustum strain S14.</title>
        <authorList>
            <person name="Hild E."/>
            <person name="Takayama K."/>
            <person name="Olsson R.M."/>
            <person name="Kjelleberg S."/>
        </authorList>
    </citation>
    <scope>NUCLEOTIDE SEQUENCE</scope>
    <source>
        <strain evidence="2">S14</strain>
    </source>
</reference>
<dbReference type="InterPro" id="IPR046739">
    <property type="entry name" value="DUF6789"/>
</dbReference>
<keyword evidence="1" id="KW-0472">Membrane</keyword>
<proteinExistence type="predicted"/>
<keyword evidence="1" id="KW-0812">Transmembrane</keyword>
<sequence length="169" mass="18249">MAKSEISRQITVHKIIYGSLIMLKNNIQKALLGGFIGTIIFTVMGQLIAPHIIGFPMNVGKMIAGMIHSPESVGIMIHFVMGTILFPISYLLIGYDRISGPGWLKGLIFLIPIYLVAMLVVVPMAGKGLFFHSLPAAMIALMGHLVYGAIMGSIIGTPKNSQNEVVSQN</sequence>
<dbReference type="EMBL" id="AF283003">
    <property type="protein sequence ID" value="AAG40190.1"/>
    <property type="molecule type" value="Genomic_DNA"/>
</dbReference>
<dbReference type="AlphaFoldDB" id="Q9EZN1"/>
<evidence type="ECO:0000256" key="1">
    <source>
        <dbReference type="SAM" id="Phobius"/>
    </source>
</evidence>
<feature type="transmembrane region" description="Helical" evidence="1">
    <location>
        <begin position="107"/>
        <end position="125"/>
    </location>
</feature>
<evidence type="ECO:0000313" key="2">
    <source>
        <dbReference type="EMBL" id="AAG40190.1"/>
    </source>
</evidence>
<feature type="transmembrane region" description="Helical" evidence="1">
    <location>
        <begin position="30"/>
        <end position="53"/>
    </location>
</feature>
<keyword evidence="1" id="KW-1133">Transmembrane helix</keyword>